<gene>
    <name evidence="2" type="primary">ORF30351</name>
</gene>
<dbReference type="GO" id="GO:0003678">
    <property type="term" value="F:DNA helicase activity"/>
    <property type="evidence" value="ECO:0007669"/>
    <property type="project" value="TreeGrafter"/>
</dbReference>
<feature type="domain" description="Rtel1 helicase ARCH" evidence="1">
    <location>
        <begin position="1"/>
        <end position="99"/>
    </location>
</feature>
<proteinExistence type="predicted"/>
<evidence type="ECO:0000259" key="1">
    <source>
        <dbReference type="Pfam" id="PF23109"/>
    </source>
</evidence>
<dbReference type="AlphaFoldDB" id="A0A0B6YMP9"/>
<sequence length="153" mass="17117">LDVLDKMSTFLSNDAGSSILNTKGAGLSKIADCLKIVFNQEPKEFVTLTTHQRILSEHFKVHIQKKEAENKHKKKMDSWATAANADGKERILSYWCFSPGHTMKDLLTHGVKVIILTSGTLAPLDSFTVEMEIPFPVQLENPHVIDKSQVWLG</sequence>
<dbReference type="GO" id="GO:0090657">
    <property type="term" value="P:telomeric loop disassembly"/>
    <property type="evidence" value="ECO:0007669"/>
    <property type="project" value="TreeGrafter"/>
</dbReference>
<dbReference type="InterPro" id="IPR045028">
    <property type="entry name" value="DinG/Rad3-like"/>
</dbReference>
<dbReference type="PANTHER" id="PTHR11472">
    <property type="entry name" value="DNA REPAIR DEAD HELICASE RAD3/XP-D SUBFAMILY MEMBER"/>
    <property type="match status" value="1"/>
</dbReference>
<organism evidence="2">
    <name type="scientific">Arion vulgaris</name>
    <dbReference type="NCBI Taxonomy" id="1028688"/>
    <lineage>
        <taxon>Eukaryota</taxon>
        <taxon>Metazoa</taxon>
        <taxon>Spiralia</taxon>
        <taxon>Lophotrochozoa</taxon>
        <taxon>Mollusca</taxon>
        <taxon>Gastropoda</taxon>
        <taxon>Heterobranchia</taxon>
        <taxon>Euthyneura</taxon>
        <taxon>Panpulmonata</taxon>
        <taxon>Eupulmonata</taxon>
        <taxon>Stylommatophora</taxon>
        <taxon>Helicina</taxon>
        <taxon>Arionoidea</taxon>
        <taxon>Arionidae</taxon>
        <taxon>Arion</taxon>
    </lineage>
</organism>
<dbReference type="GO" id="GO:1904430">
    <property type="term" value="P:negative regulation of t-circle formation"/>
    <property type="evidence" value="ECO:0007669"/>
    <property type="project" value="TreeGrafter"/>
</dbReference>
<dbReference type="GO" id="GO:0005524">
    <property type="term" value="F:ATP binding"/>
    <property type="evidence" value="ECO:0007669"/>
    <property type="project" value="TreeGrafter"/>
</dbReference>
<dbReference type="GO" id="GO:0010569">
    <property type="term" value="P:regulation of double-strand break repair via homologous recombination"/>
    <property type="evidence" value="ECO:0007669"/>
    <property type="project" value="TreeGrafter"/>
</dbReference>
<feature type="non-terminal residue" evidence="2">
    <location>
        <position position="1"/>
    </location>
</feature>
<dbReference type="PANTHER" id="PTHR11472:SF34">
    <property type="entry name" value="REGULATOR OF TELOMERE ELONGATION HELICASE 1"/>
    <property type="match status" value="1"/>
</dbReference>
<reference evidence="2" key="1">
    <citation type="submission" date="2014-12" db="EMBL/GenBank/DDBJ databases">
        <title>Insight into the proteome of Arion vulgaris.</title>
        <authorList>
            <person name="Aradska J."/>
            <person name="Bulat T."/>
            <person name="Smidak R."/>
            <person name="Sarate P."/>
            <person name="Gangsoo J."/>
            <person name="Sialana F."/>
            <person name="Bilban M."/>
            <person name="Lubec G."/>
        </authorList>
    </citation>
    <scope>NUCLEOTIDE SEQUENCE</scope>
    <source>
        <tissue evidence="2">Skin</tissue>
    </source>
</reference>
<dbReference type="GO" id="GO:0005634">
    <property type="term" value="C:nucleus"/>
    <property type="evidence" value="ECO:0007669"/>
    <property type="project" value="TreeGrafter"/>
</dbReference>
<dbReference type="InterPro" id="IPR057498">
    <property type="entry name" value="Rtel1_ARCH"/>
</dbReference>
<dbReference type="EMBL" id="HACG01010648">
    <property type="protein sequence ID" value="CEK57513.1"/>
    <property type="molecule type" value="Transcribed_RNA"/>
</dbReference>
<dbReference type="GO" id="GO:0045910">
    <property type="term" value="P:negative regulation of DNA recombination"/>
    <property type="evidence" value="ECO:0007669"/>
    <property type="project" value="TreeGrafter"/>
</dbReference>
<dbReference type="Pfam" id="PF23109">
    <property type="entry name" value="ARCH_RTEL1"/>
    <property type="match status" value="1"/>
</dbReference>
<dbReference type="GO" id="GO:0070182">
    <property type="term" value="F:DNA polymerase binding"/>
    <property type="evidence" value="ECO:0007669"/>
    <property type="project" value="TreeGrafter"/>
</dbReference>
<name>A0A0B6YMP9_9EUPU</name>
<feature type="non-terminal residue" evidence="2">
    <location>
        <position position="153"/>
    </location>
</feature>
<protein>
    <recommendedName>
        <fullName evidence="1">Rtel1 helicase ARCH domain-containing protein</fullName>
    </recommendedName>
</protein>
<accession>A0A0B6YMP9</accession>
<evidence type="ECO:0000313" key="2">
    <source>
        <dbReference type="EMBL" id="CEK57513.1"/>
    </source>
</evidence>